<proteinExistence type="predicted"/>
<comment type="caution">
    <text evidence="2">The sequence shown here is derived from an EMBL/GenBank/DDBJ whole genome shotgun (WGS) entry which is preliminary data.</text>
</comment>
<protein>
    <submittedName>
        <fullName evidence="2">Streptococcal histidine triad-family protein</fullName>
    </submittedName>
</protein>
<gene>
    <name evidence="2" type="ORF">NCTC11564_01746</name>
</gene>
<dbReference type="EMBL" id="UHFO01000001">
    <property type="protein sequence ID" value="SUN64619.1"/>
    <property type="molecule type" value="Genomic_DNA"/>
</dbReference>
<dbReference type="Gene3D" id="3.10.50.90">
    <property type="match status" value="2"/>
</dbReference>
<dbReference type="Pfam" id="PF04270">
    <property type="entry name" value="Strep_his_triad"/>
    <property type="match status" value="3"/>
</dbReference>
<feature type="compositionally biased region" description="Polar residues" evidence="1">
    <location>
        <begin position="96"/>
        <end position="108"/>
    </location>
</feature>
<organism evidence="2 3">
    <name type="scientific">Streptococcus dysgalactiae subsp. equisimilis</name>
    <name type="common">Streptococcus equisimilis</name>
    <dbReference type="NCBI Taxonomy" id="119602"/>
    <lineage>
        <taxon>Bacteria</taxon>
        <taxon>Bacillati</taxon>
        <taxon>Bacillota</taxon>
        <taxon>Bacilli</taxon>
        <taxon>Lactobacillales</taxon>
        <taxon>Streptococcaceae</taxon>
        <taxon>Streptococcus</taxon>
    </lineage>
</organism>
<feature type="region of interest" description="Disordered" evidence="1">
    <location>
        <begin position="31"/>
        <end position="56"/>
    </location>
</feature>
<dbReference type="NCBIfam" id="TIGR01363">
    <property type="entry name" value="strep_his_triad"/>
    <property type="match status" value="1"/>
</dbReference>
<reference evidence="2 3" key="1">
    <citation type="submission" date="2018-06" db="EMBL/GenBank/DDBJ databases">
        <authorList>
            <consortium name="Pathogen Informatics"/>
            <person name="Doyle S."/>
        </authorList>
    </citation>
    <scope>NUCLEOTIDE SEQUENCE [LARGE SCALE GENOMIC DNA]</scope>
    <source>
        <strain evidence="2 3">NCTC11564</strain>
    </source>
</reference>
<dbReference type="SUPFAM" id="SSF142887">
    <property type="entry name" value="PhtA domain-like"/>
    <property type="match status" value="2"/>
</dbReference>
<accession>A0A9X8T432</accession>
<dbReference type="Proteomes" id="UP000254559">
    <property type="component" value="Unassembled WGS sequence"/>
</dbReference>
<evidence type="ECO:0000313" key="3">
    <source>
        <dbReference type="Proteomes" id="UP000254559"/>
    </source>
</evidence>
<dbReference type="AlphaFoldDB" id="A0A9X8T432"/>
<feature type="compositionally biased region" description="Basic and acidic residues" evidence="1">
    <location>
        <begin position="208"/>
        <end position="230"/>
    </location>
</feature>
<dbReference type="InterPro" id="IPR023832">
    <property type="entry name" value="His_triad_protein"/>
</dbReference>
<dbReference type="InterPro" id="IPR006270">
    <property type="entry name" value="Strep_his_triad_rpt"/>
</dbReference>
<name>A0A9X8T432_STREQ</name>
<evidence type="ECO:0000313" key="2">
    <source>
        <dbReference type="EMBL" id="SUN64619.1"/>
    </source>
</evidence>
<feature type="region of interest" description="Disordered" evidence="1">
    <location>
        <begin position="208"/>
        <end position="240"/>
    </location>
</feature>
<feature type="compositionally biased region" description="Low complexity" evidence="1">
    <location>
        <begin position="36"/>
        <end position="47"/>
    </location>
</feature>
<evidence type="ECO:0000256" key="1">
    <source>
        <dbReference type="SAM" id="MobiDB-lite"/>
    </source>
</evidence>
<dbReference type="InterPro" id="IPR037228">
    <property type="entry name" value="PhtA_dom_sf"/>
</dbReference>
<sequence length="240" mass="26809">MKHDGHSHFFFYSDLKGSKWDYLIPKGYKDTSRQETTSAATSKASTTGHHGDAHASDGYVFNPNDIVSEDVNGYTVRHGDHYHYIWKKDLVVTARPTVQQSPSTNSSSAHHKDNKQSNGSENGNHHDNIGSQHNHVDPLGAYRVNAEGKKEFSGIHYATSDDFLFDGKHIIGNTADGLLVAHNGRKEDVHLVPYAQLVDSKWAHLIPEDKRQQAEKHYHGEADETPKTSEKGQVMTGKDR</sequence>
<feature type="region of interest" description="Disordered" evidence="1">
    <location>
        <begin position="96"/>
        <end position="136"/>
    </location>
</feature>